<feature type="domain" description="Secretion system C-terminal sorting" evidence="1">
    <location>
        <begin position="270"/>
        <end position="338"/>
    </location>
</feature>
<organism evidence="2">
    <name type="scientific">hydrocarbon metagenome</name>
    <dbReference type="NCBI Taxonomy" id="938273"/>
    <lineage>
        <taxon>unclassified sequences</taxon>
        <taxon>metagenomes</taxon>
        <taxon>ecological metagenomes</taxon>
    </lineage>
</organism>
<dbReference type="NCBIfam" id="TIGR04183">
    <property type="entry name" value="Por_Secre_tail"/>
    <property type="match status" value="1"/>
</dbReference>
<name>A0A0W8FZM5_9ZZZZ</name>
<dbReference type="Gene3D" id="2.60.40.4070">
    <property type="match status" value="1"/>
</dbReference>
<protein>
    <recommendedName>
        <fullName evidence="1">Secretion system C-terminal sorting domain-containing protein</fullName>
    </recommendedName>
</protein>
<dbReference type="Pfam" id="PF18962">
    <property type="entry name" value="Por_Secre_tail"/>
    <property type="match status" value="1"/>
</dbReference>
<comment type="caution">
    <text evidence="2">The sequence shown here is derived from an EMBL/GenBank/DDBJ whole genome shotgun (WGS) entry which is preliminary data.</text>
</comment>
<proteinExistence type="predicted"/>
<evidence type="ECO:0000259" key="1">
    <source>
        <dbReference type="Pfam" id="PF18962"/>
    </source>
</evidence>
<sequence>MRNSINRKGIEPYELYVELTDNFAIDPSTALLHYRVNDETSNSVLLTSLDEKLFSGTFSFNNKLNFGDKVSYCFSVRDLSSNSNLASSDTLNYLVDTVQVVDDFEFPYLDWEITGTWGLSTQKKNGLYSLSDSPDGQYANNTNSTATYKMPFDLSSYISGEISYYLRSNLEVGVDSLLFELSNDNGLTWKIIDAVSQNYIFFAKRTVNISAYTGIGFESVKFRFRFYSNGSNISDGVYIDDVVLRMIPDPAMSIEESEIIPRSYDLSQNYPNPFNPSTMIDFSVPVRSDVKITIYNILGESIEVLYNKNIEAGKYSISFNAANKLSSGIYFYQIIANGMDGKNFNQVKKMLLIK</sequence>
<accession>A0A0W8FZM5</accession>
<dbReference type="AlphaFoldDB" id="A0A0W8FZM5"/>
<gene>
    <name evidence="2" type="ORF">ASZ90_004493</name>
</gene>
<dbReference type="EMBL" id="LNQE01000627">
    <property type="protein sequence ID" value="KUG25683.1"/>
    <property type="molecule type" value="Genomic_DNA"/>
</dbReference>
<evidence type="ECO:0000313" key="2">
    <source>
        <dbReference type="EMBL" id="KUG25683.1"/>
    </source>
</evidence>
<reference evidence="2" key="1">
    <citation type="journal article" date="2015" name="Proc. Natl. Acad. Sci. U.S.A.">
        <title>Networks of energetic and metabolic interactions define dynamics in microbial communities.</title>
        <authorList>
            <person name="Embree M."/>
            <person name="Liu J.K."/>
            <person name="Al-Bassam M.M."/>
            <person name="Zengler K."/>
        </authorList>
    </citation>
    <scope>NUCLEOTIDE SEQUENCE</scope>
</reference>
<dbReference type="Gene3D" id="2.60.120.260">
    <property type="entry name" value="Galactose-binding domain-like"/>
    <property type="match status" value="1"/>
</dbReference>
<dbReference type="InterPro" id="IPR026444">
    <property type="entry name" value="Secre_tail"/>
</dbReference>